<dbReference type="SUPFAM" id="SSF52833">
    <property type="entry name" value="Thioredoxin-like"/>
    <property type="match status" value="1"/>
</dbReference>
<dbReference type="InterPro" id="IPR036249">
    <property type="entry name" value="Thioredoxin-like_sf"/>
</dbReference>
<feature type="region of interest" description="Disordered" evidence="3">
    <location>
        <begin position="27"/>
        <end position="85"/>
    </location>
</feature>
<dbReference type="SMART" id="SM00166">
    <property type="entry name" value="UBX"/>
    <property type="match status" value="1"/>
</dbReference>
<evidence type="ECO:0000313" key="6">
    <source>
        <dbReference type="Proteomes" id="UP000274822"/>
    </source>
</evidence>
<feature type="compositionally biased region" description="Pro residues" evidence="3">
    <location>
        <begin position="69"/>
        <end position="85"/>
    </location>
</feature>
<feature type="compositionally biased region" description="Basic and acidic residues" evidence="3">
    <location>
        <begin position="293"/>
        <end position="310"/>
    </location>
</feature>
<protein>
    <submittedName>
        <fullName evidence="5">Thioredoxin-like protein</fullName>
    </submittedName>
</protein>
<name>A0A433QLU6_9FUNG</name>
<dbReference type="Gene3D" id="3.10.20.90">
    <property type="entry name" value="Phosphatidylinositol 3-kinase Catalytic Subunit, Chain A, domain 1"/>
    <property type="match status" value="1"/>
</dbReference>
<accession>A0A433QLU6</accession>
<evidence type="ECO:0000256" key="3">
    <source>
        <dbReference type="SAM" id="MobiDB-lite"/>
    </source>
</evidence>
<dbReference type="Pfam" id="PF21021">
    <property type="entry name" value="FAF1"/>
    <property type="match status" value="1"/>
</dbReference>
<keyword evidence="1 2" id="KW-0175">Coiled coil</keyword>
<dbReference type="InterPro" id="IPR050730">
    <property type="entry name" value="UBX_domain-protein"/>
</dbReference>
<evidence type="ECO:0000256" key="1">
    <source>
        <dbReference type="ARBA" id="ARBA00023054"/>
    </source>
</evidence>
<feature type="coiled-coil region" evidence="2">
    <location>
        <begin position="323"/>
        <end position="364"/>
    </location>
</feature>
<dbReference type="GO" id="GO:0005783">
    <property type="term" value="C:endoplasmic reticulum"/>
    <property type="evidence" value="ECO:0007669"/>
    <property type="project" value="TreeGrafter"/>
</dbReference>
<evidence type="ECO:0000256" key="2">
    <source>
        <dbReference type="SAM" id="Coils"/>
    </source>
</evidence>
<proteinExistence type="predicted"/>
<keyword evidence="6" id="KW-1185">Reference proteome</keyword>
<dbReference type="CDD" id="cd01767">
    <property type="entry name" value="UBX"/>
    <property type="match status" value="1"/>
</dbReference>
<feature type="domain" description="UBX" evidence="4">
    <location>
        <begin position="377"/>
        <end position="470"/>
    </location>
</feature>
<dbReference type="InterPro" id="IPR049483">
    <property type="entry name" value="FAF1_2-like_UAS"/>
</dbReference>
<dbReference type="GO" id="GO:0043130">
    <property type="term" value="F:ubiquitin binding"/>
    <property type="evidence" value="ECO:0007669"/>
    <property type="project" value="TreeGrafter"/>
</dbReference>
<evidence type="ECO:0000313" key="5">
    <source>
        <dbReference type="EMBL" id="RUS30754.1"/>
    </source>
</evidence>
<feature type="compositionally biased region" description="Polar residues" evidence="3">
    <location>
        <begin position="50"/>
        <end position="68"/>
    </location>
</feature>
<evidence type="ECO:0000259" key="4">
    <source>
        <dbReference type="PROSITE" id="PS50033"/>
    </source>
</evidence>
<dbReference type="PANTHER" id="PTHR23322">
    <property type="entry name" value="FAS-ASSOCIATED PROTEIN"/>
    <property type="match status" value="1"/>
</dbReference>
<dbReference type="SUPFAM" id="SSF54236">
    <property type="entry name" value="Ubiquitin-like"/>
    <property type="match status" value="1"/>
</dbReference>
<comment type="caution">
    <text evidence="5">The sequence shown here is derived from an EMBL/GenBank/DDBJ whole genome shotgun (WGS) entry which is preliminary data.</text>
</comment>
<reference evidence="5 6" key="1">
    <citation type="journal article" date="2018" name="New Phytol.">
        <title>Phylogenomics of Endogonaceae and evolution of mycorrhizas within Mucoromycota.</title>
        <authorList>
            <person name="Chang Y."/>
            <person name="Desiro A."/>
            <person name="Na H."/>
            <person name="Sandor L."/>
            <person name="Lipzen A."/>
            <person name="Clum A."/>
            <person name="Barry K."/>
            <person name="Grigoriev I.V."/>
            <person name="Martin F.M."/>
            <person name="Stajich J.E."/>
            <person name="Smith M.E."/>
            <person name="Bonito G."/>
            <person name="Spatafora J.W."/>
        </authorList>
    </citation>
    <scope>NUCLEOTIDE SEQUENCE [LARGE SCALE GENOMIC DNA]</scope>
    <source>
        <strain evidence="5 6">AD002</strain>
    </source>
</reference>
<dbReference type="EMBL" id="RBNJ01003595">
    <property type="protein sequence ID" value="RUS30754.1"/>
    <property type="molecule type" value="Genomic_DNA"/>
</dbReference>
<dbReference type="InterPro" id="IPR006577">
    <property type="entry name" value="UAS"/>
</dbReference>
<dbReference type="PROSITE" id="PS50033">
    <property type="entry name" value="UBX"/>
    <property type="match status" value="1"/>
</dbReference>
<dbReference type="SMART" id="SM00594">
    <property type="entry name" value="UAS"/>
    <property type="match status" value="1"/>
</dbReference>
<feature type="region of interest" description="Disordered" evidence="3">
    <location>
        <begin position="289"/>
        <end position="310"/>
    </location>
</feature>
<dbReference type="AlphaFoldDB" id="A0A433QLU6"/>
<sequence>MDVLDTLNEDQKDSIAQFQTAIQSIFDNTAEDASASDSGPATDRPARPSAGSQEHTSGTQRPLSAPTTGPSPPRRPLSRPSVPPPFFRPRRPLTLMSILSWPFGLAWNISWAILSFALQLLTRQPITGTARPGATQAARQDPASVAARFLLDFETHYGNVHPNFHQGGYSQALEIAKRDLKFLVVVLQSDEHDETEAFCRDTLSSPTLNSYLRDNDILVWAGNVRETEAFQVSTTLQSTTFPFLAIIGLQYPAAGSGGSPKMSVVDRLEGPTTADAVVRRLTNALQHYGPPLERVRRERQEREHDRSLREQQDLAYRESLRIDQEKERKAREAREAAVRAEETARKAQEELQRLVENRQLYRRYLLSTIPAEPSANEEDGVARLSFRMLDGERVVRRFKGDENVETIYRFVESYSLTKDTSTPVTTPPAGYEHRYEFVLVSPFPRTTHRPDATQLIRDERGLWPSANLIVEGVEEEEGLAA</sequence>
<dbReference type="Gene3D" id="3.40.30.10">
    <property type="entry name" value="Glutaredoxin"/>
    <property type="match status" value="1"/>
</dbReference>
<organism evidence="5 6">
    <name type="scientific">Jimgerdemannia flammicorona</name>
    <dbReference type="NCBI Taxonomy" id="994334"/>
    <lineage>
        <taxon>Eukaryota</taxon>
        <taxon>Fungi</taxon>
        <taxon>Fungi incertae sedis</taxon>
        <taxon>Mucoromycota</taxon>
        <taxon>Mucoromycotina</taxon>
        <taxon>Endogonomycetes</taxon>
        <taxon>Endogonales</taxon>
        <taxon>Endogonaceae</taxon>
        <taxon>Jimgerdemannia</taxon>
    </lineage>
</organism>
<dbReference type="InterPro" id="IPR029071">
    <property type="entry name" value="Ubiquitin-like_domsf"/>
</dbReference>
<dbReference type="InterPro" id="IPR001012">
    <property type="entry name" value="UBX_dom"/>
</dbReference>
<dbReference type="Proteomes" id="UP000274822">
    <property type="component" value="Unassembled WGS sequence"/>
</dbReference>
<dbReference type="PANTHER" id="PTHR23322:SF1">
    <property type="entry name" value="FAS-ASSOCIATED FACTOR 2"/>
    <property type="match status" value="1"/>
</dbReference>
<dbReference type="Pfam" id="PF00789">
    <property type="entry name" value="UBX"/>
    <property type="match status" value="1"/>
</dbReference>
<dbReference type="GO" id="GO:0036503">
    <property type="term" value="P:ERAD pathway"/>
    <property type="evidence" value="ECO:0007669"/>
    <property type="project" value="TreeGrafter"/>
</dbReference>
<gene>
    <name evidence="5" type="ORF">BC938DRAFT_478996</name>
</gene>